<dbReference type="SUPFAM" id="SSF55729">
    <property type="entry name" value="Acyl-CoA N-acyltransferases (Nat)"/>
    <property type="match status" value="1"/>
</dbReference>
<evidence type="ECO:0000256" key="6">
    <source>
        <dbReference type="ARBA" id="ARBA00022840"/>
    </source>
</evidence>
<dbReference type="Gene3D" id="1.20.120.890">
    <property type="entry name" value="tRNA(Met) cytidine acetyltransferase, tail domain"/>
    <property type="match status" value="1"/>
</dbReference>
<dbReference type="Pfam" id="PF13718">
    <property type="entry name" value="GNAT_acetyltr_2"/>
    <property type="match status" value="2"/>
</dbReference>
<comment type="caution">
    <text evidence="12">The sequence shown here is derived from an EMBL/GenBank/DDBJ whole genome shotgun (WGS) entry which is preliminary data.</text>
</comment>
<dbReference type="InterPro" id="IPR032672">
    <property type="entry name" value="TmcA/NAT10/Kre33"/>
</dbReference>
<comment type="caution">
    <text evidence="9">Lacks conserved residue(s) required for the propagation of feature annotation.</text>
</comment>
<dbReference type="InterPro" id="IPR013562">
    <property type="entry name" value="TmcA/NAT10_N"/>
</dbReference>
<dbReference type="InterPro" id="IPR000182">
    <property type="entry name" value="GNAT_dom"/>
</dbReference>
<evidence type="ECO:0000313" key="12">
    <source>
        <dbReference type="EMBL" id="MCE8026327.1"/>
    </source>
</evidence>
<dbReference type="Pfam" id="PF08351">
    <property type="entry name" value="TmcA_N"/>
    <property type="match status" value="1"/>
</dbReference>
<keyword evidence="7 9" id="KW-0694">RNA-binding</keyword>
<comment type="subcellular location">
    <subcellularLocation>
        <location evidence="9">Cytoplasm</location>
    </subcellularLocation>
</comment>
<proteinExistence type="inferred from homology"/>
<evidence type="ECO:0000256" key="10">
    <source>
        <dbReference type="SAM" id="MobiDB-lite"/>
    </source>
</evidence>
<dbReference type="Gene3D" id="3.40.50.11040">
    <property type="match status" value="1"/>
</dbReference>
<keyword evidence="8 9" id="KW-0012">Acyltransferase</keyword>
<evidence type="ECO:0000256" key="7">
    <source>
        <dbReference type="ARBA" id="ARBA00022884"/>
    </source>
</evidence>
<comment type="similarity">
    <text evidence="9">Belongs to the TmcA family.</text>
</comment>
<dbReference type="InterPro" id="IPR024914">
    <property type="entry name" value="tRNA_acetyltr_TmcA"/>
</dbReference>
<dbReference type="SUPFAM" id="SSF52540">
    <property type="entry name" value="P-loop containing nucleoside triphosphate hydrolases"/>
    <property type="match status" value="1"/>
</dbReference>
<comment type="catalytic activity">
    <reaction evidence="9">
        <text>cytidine(34) in elongator tRNA(Met) + acetyl-CoA + ATP + H2O = N(4)-acetylcytidine(34) in elongator tRNA(Met) + ADP + phosphate + CoA + H(+)</text>
        <dbReference type="Rhea" id="RHEA:43788"/>
        <dbReference type="Rhea" id="RHEA-COMP:10693"/>
        <dbReference type="Rhea" id="RHEA-COMP:10694"/>
        <dbReference type="ChEBI" id="CHEBI:15377"/>
        <dbReference type="ChEBI" id="CHEBI:15378"/>
        <dbReference type="ChEBI" id="CHEBI:30616"/>
        <dbReference type="ChEBI" id="CHEBI:43474"/>
        <dbReference type="ChEBI" id="CHEBI:57287"/>
        <dbReference type="ChEBI" id="CHEBI:57288"/>
        <dbReference type="ChEBI" id="CHEBI:74900"/>
        <dbReference type="ChEBI" id="CHEBI:82748"/>
        <dbReference type="ChEBI" id="CHEBI:456216"/>
        <dbReference type="EC" id="2.3.1.193"/>
    </reaction>
</comment>
<comment type="function">
    <text evidence="9">Catalyzes the formation of N(4)-acetylcytidine (ac(4)C) at the wobble position of tRNA(Met), by using acetyl-CoA as an acetyl donor and ATP (or GTP).</text>
</comment>
<dbReference type="PANTHER" id="PTHR10925:SF5">
    <property type="entry name" value="RNA CYTIDINE ACETYLTRANSFERASE"/>
    <property type="match status" value="1"/>
</dbReference>
<dbReference type="InterPro" id="IPR027417">
    <property type="entry name" value="P-loop_NTPase"/>
</dbReference>
<keyword evidence="6 9" id="KW-0067">ATP-binding</keyword>
<dbReference type="EC" id="2.3.1.193" evidence="9"/>
<sequence>MCEREARAIFNWSDQMAARGWRGLVWSTSPADTARQQALAIWQARAWQRPCWVSSAAPEKAWQQGWLPPAKARTHLGGEHDLIVYDAASEAGFDADAFGALSGTLRAGGLLLLLLPAAAGDQTASHYMARLRERLAQATDAVHWTPGEPLRLPEPKSEPDRPRPLPDSGDPDCLTRDQRQVVERLVGLRRRRPLVITADRGRGKSAALGIACARLLSEGQEKIWVTAPRLAAVEALFERLEALRPAGHRHGGRFDDEGGGRVEFVAPDELSARVERGEAGGQGSWLLVDEAAAIPVALLGQWLEAFPRIAFATTVHGYEGSGRGFALRFRPRLERQTPDWRECHLAVPIRWAEGDPLERLVGDLLLLDAEPPGVTSKPLQEWIWQPEVLAGDEPALRQIFGLLVQAHYRTAPSDLQRLLDAPELRVRTLTDGPHTQAVAVCADEGGFTPELAEKVARGERRLPGHLLAQSLAAHAGCREALTARLRRVQRISVHPQRRREGLGARLLEGERAAAREAGVDLLGASFGAEPGLLAFWRSQRFHTVRLGLSRETSTGEHAVMVVAPLTARGEALCATLTRRFHELLPVLLAFELAELEPEVALALLAEGERAELDAAEWCDLDDVAHGHREPALARLALQRLIRRAAVAGRHDPELAWLAAWAFQGRDIAWLAARAGADGRRQVMARMRDIVATLLAGESPGR</sequence>
<keyword evidence="5 9" id="KW-0547">Nucleotide-binding</keyword>
<keyword evidence="4 9" id="KW-0819">tRNA processing</keyword>
<evidence type="ECO:0000313" key="13">
    <source>
        <dbReference type="Proteomes" id="UP001320272"/>
    </source>
</evidence>
<feature type="binding site" evidence="9">
    <location>
        <position position="350"/>
    </location>
    <ligand>
        <name>ATP</name>
        <dbReference type="ChEBI" id="CHEBI:30616"/>
    </ligand>
</feature>
<evidence type="ECO:0000259" key="11">
    <source>
        <dbReference type="PROSITE" id="PS51186"/>
    </source>
</evidence>
<protein>
    <recommendedName>
        <fullName evidence="9">tRNA(Met) cytidine acetyltransferase TmcA</fullName>
        <ecNumber evidence="9">2.3.1.193</ecNumber>
    </recommendedName>
</protein>
<evidence type="ECO:0000256" key="2">
    <source>
        <dbReference type="ARBA" id="ARBA00022555"/>
    </source>
</evidence>
<dbReference type="Pfam" id="PF05127">
    <property type="entry name" value="NAT10_TcmA_helicase"/>
    <property type="match status" value="1"/>
</dbReference>
<keyword evidence="2 9" id="KW-0820">tRNA-binding</keyword>
<feature type="compositionally biased region" description="Basic and acidic residues" evidence="10">
    <location>
        <begin position="151"/>
        <end position="164"/>
    </location>
</feature>
<evidence type="ECO:0000256" key="1">
    <source>
        <dbReference type="ARBA" id="ARBA00022490"/>
    </source>
</evidence>
<evidence type="ECO:0000256" key="3">
    <source>
        <dbReference type="ARBA" id="ARBA00022679"/>
    </source>
</evidence>
<dbReference type="HAMAP" id="MF_01886">
    <property type="entry name" value="tRNA_acetyltr_TmcA"/>
    <property type="match status" value="1"/>
</dbReference>
<organism evidence="12 13">
    <name type="scientific">Billgrantia aerodenitrificans</name>
    <dbReference type="NCBI Taxonomy" id="2733483"/>
    <lineage>
        <taxon>Bacteria</taxon>
        <taxon>Pseudomonadati</taxon>
        <taxon>Pseudomonadota</taxon>
        <taxon>Gammaproteobacteria</taxon>
        <taxon>Oceanospirillales</taxon>
        <taxon>Halomonadaceae</taxon>
        <taxon>Billgrantia</taxon>
    </lineage>
</organism>
<dbReference type="InterPro" id="IPR007807">
    <property type="entry name" value="TcmA/NAT10_helicase"/>
</dbReference>
<feature type="domain" description="N-acetyltransferase" evidence="11">
    <location>
        <begin position="422"/>
        <end position="568"/>
    </location>
</feature>
<dbReference type="PANTHER" id="PTHR10925">
    <property type="entry name" value="N-ACETYLTRANSFERASE 10"/>
    <property type="match status" value="1"/>
</dbReference>
<gene>
    <name evidence="9" type="primary">tmcA</name>
    <name evidence="12" type="ORF">HOP59_19565</name>
</gene>
<keyword evidence="13" id="KW-1185">Reference proteome</keyword>
<dbReference type="PROSITE" id="PS51186">
    <property type="entry name" value="GNAT"/>
    <property type="match status" value="1"/>
</dbReference>
<keyword evidence="1 9" id="KW-0963">Cytoplasm</keyword>
<feature type="binding site" evidence="9">
    <location>
        <position position="178"/>
    </location>
    <ligand>
        <name>ATP</name>
        <dbReference type="ChEBI" id="CHEBI:30616"/>
    </ligand>
</feature>
<dbReference type="InterPro" id="IPR038321">
    <property type="entry name" value="TmcA_C_sf"/>
</dbReference>
<evidence type="ECO:0000256" key="9">
    <source>
        <dbReference type="HAMAP-Rule" id="MF_01886"/>
    </source>
</evidence>
<evidence type="ECO:0000256" key="4">
    <source>
        <dbReference type="ARBA" id="ARBA00022694"/>
    </source>
</evidence>
<dbReference type="Proteomes" id="UP001320272">
    <property type="component" value="Unassembled WGS sequence"/>
</dbReference>
<dbReference type="EMBL" id="JABFTV010000011">
    <property type="protein sequence ID" value="MCE8026327.1"/>
    <property type="molecule type" value="Genomic_DNA"/>
</dbReference>
<keyword evidence="3 9" id="KW-0808">Transferase</keyword>
<dbReference type="Gene3D" id="3.40.50.300">
    <property type="entry name" value="P-loop containing nucleotide triphosphate hydrolases"/>
    <property type="match status" value="1"/>
</dbReference>
<reference evidence="12 13" key="1">
    <citation type="journal article" date="2021" name="Front. Microbiol.">
        <title>Aerobic Denitrification and Heterotrophic Sulfur Oxidation in the Genus Halomonas Revealed by Six Novel Species Characterizations and Genome-Based Analysis.</title>
        <authorList>
            <person name="Wang L."/>
            <person name="Shao Z."/>
        </authorList>
    </citation>
    <scope>NUCLEOTIDE SEQUENCE [LARGE SCALE GENOMIC DNA]</scope>
    <source>
        <strain evidence="12 13">MCCC 1A11058</strain>
    </source>
</reference>
<evidence type="ECO:0000256" key="8">
    <source>
        <dbReference type="ARBA" id="ARBA00023315"/>
    </source>
</evidence>
<dbReference type="Gene3D" id="3.40.630.30">
    <property type="match status" value="1"/>
</dbReference>
<name>A0ABS9AX89_9GAMM</name>
<evidence type="ECO:0000256" key="5">
    <source>
        <dbReference type="ARBA" id="ARBA00022741"/>
    </source>
</evidence>
<accession>A0ABS9AX89</accession>
<dbReference type="InterPro" id="IPR016181">
    <property type="entry name" value="Acyl_CoA_acyltransferase"/>
</dbReference>
<feature type="region of interest" description="Disordered" evidence="10">
    <location>
        <begin position="142"/>
        <end position="176"/>
    </location>
</feature>